<evidence type="ECO:0000256" key="9">
    <source>
        <dbReference type="ARBA" id="ARBA00023237"/>
    </source>
</evidence>
<evidence type="ECO:0000313" key="16">
    <source>
        <dbReference type="Proteomes" id="UP001139486"/>
    </source>
</evidence>
<dbReference type="AlphaFoldDB" id="A0A9X2HTU8"/>
<dbReference type="InterPro" id="IPR012910">
    <property type="entry name" value="Plug_dom"/>
</dbReference>
<keyword evidence="7 11" id="KW-0798">TonB box</keyword>
<keyword evidence="9 10" id="KW-0998">Cell outer membrane</keyword>
<comment type="similarity">
    <text evidence="10 11">Belongs to the TonB-dependent receptor family.</text>
</comment>
<proteinExistence type="inferred from homology"/>
<comment type="caution">
    <text evidence="15">The sequence shown here is derived from an EMBL/GenBank/DDBJ whole genome shotgun (WGS) entry which is preliminary data.</text>
</comment>
<feature type="domain" description="TonB-dependent receptor plug" evidence="14">
    <location>
        <begin position="54"/>
        <end position="162"/>
    </location>
</feature>
<evidence type="ECO:0000256" key="1">
    <source>
        <dbReference type="ARBA" id="ARBA00004571"/>
    </source>
</evidence>
<dbReference type="EMBL" id="JAMLDY010000027">
    <property type="protein sequence ID" value="MCP3736442.1"/>
    <property type="molecule type" value="Genomic_DNA"/>
</dbReference>
<dbReference type="PANTHER" id="PTHR30069:SF53">
    <property type="entry name" value="COLICIN I RECEPTOR-RELATED"/>
    <property type="match status" value="1"/>
</dbReference>
<accession>A0A9X2HTU8</accession>
<dbReference type="Pfam" id="PF07715">
    <property type="entry name" value="Plug"/>
    <property type="match status" value="1"/>
</dbReference>
<feature type="signal peptide" evidence="12">
    <location>
        <begin position="1"/>
        <end position="31"/>
    </location>
</feature>
<evidence type="ECO:0000256" key="11">
    <source>
        <dbReference type="RuleBase" id="RU003357"/>
    </source>
</evidence>
<keyword evidence="6" id="KW-0406">Ion transport</keyword>
<dbReference type="Pfam" id="PF00593">
    <property type="entry name" value="TonB_dep_Rec_b-barrel"/>
    <property type="match status" value="1"/>
</dbReference>
<evidence type="ECO:0000256" key="8">
    <source>
        <dbReference type="ARBA" id="ARBA00023136"/>
    </source>
</evidence>
<keyword evidence="8 10" id="KW-0472">Membrane</keyword>
<evidence type="ECO:0000313" key="15">
    <source>
        <dbReference type="EMBL" id="MCP3736442.1"/>
    </source>
</evidence>
<keyword evidence="5 12" id="KW-0732">Signal</keyword>
<evidence type="ECO:0000256" key="5">
    <source>
        <dbReference type="ARBA" id="ARBA00022729"/>
    </source>
</evidence>
<gene>
    <name evidence="15" type="ORF">M9979_16365</name>
</gene>
<feature type="domain" description="TonB-dependent receptor-like beta-barrel" evidence="13">
    <location>
        <begin position="197"/>
        <end position="616"/>
    </location>
</feature>
<dbReference type="CDD" id="cd01347">
    <property type="entry name" value="ligand_gated_channel"/>
    <property type="match status" value="1"/>
</dbReference>
<feature type="chain" id="PRO_5040843907" evidence="12">
    <location>
        <begin position="32"/>
        <end position="643"/>
    </location>
</feature>
<keyword evidence="16" id="KW-1185">Reference proteome</keyword>
<reference evidence="15" key="1">
    <citation type="submission" date="2022-05" db="EMBL/GenBank/DDBJ databases">
        <title>Sphingomonas sp. strain RP10 Genome sequencing and assembly.</title>
        <authorList>
            <person name="Kim I."/>
        </authorList>
    </citation>
    <scope>NUCLEOTIDE SEQUENCE</scope>
    <source>
        <strain evidence="15">RP10</strain>
    </source>
</reference>
<keyword evidence="3 10" id="KW-1134">Transmembrane beta strand</keyword>
<keyword evidence="2 10" id="KW-0813">Transport</keyword>
<dbReference type="GO" id="GO:0009279">
    <property type="term" value="C:cell outer membrane"/>
    <property type="evidence" value="ECO:0007669"/>
    <property type="project" value="UniProtKB-SubCell"/>
</dbReference>
<evidence type="ECO:0000259" key="14">
    <source>
        <dbReference type="Pfam" id="PF07715"/>
    </source>
</evidence>
<keyword evidence="4 10" id="KW-0812">Transmembrane</keyword>
<dbReference type="InterPro" id="IPR039426">
    <property type="entry name" value="TonB-dep_rcpt-like"/>
</dbReference>
<dbReference type="Gene3D" id="2.40.170.20">
    <property type="entry name" value="TonB-dependent receptor, beta-barrel domain"/>
    <property type="match status" value="1"/>
</dbReference>
<organism evidence="15 16">
    <name type="scientific">Sphingomonas liriopis</name>
    <dbReference type="NCBI Taxonomy" id="2949094"/>
    <lineage>
        <taxon>Bacteria</taxon>
        <taxon>Pseudomonadati</taxon>
        <taxon>Pseudomonadota</taxon>
        <taxon>Alphaproteobacteria</taxon>
        <taxon>Sphingomonadales</taxon>
        <taxon>Sphingomonadaceae</taxon>
        <taxon>Sphingomonas</taxon>
    </lineage>
</organism>
<evidence type="ECO:0000256" key="12">
    <source>
        <dbReference type="SAM" id="SignalP"/>
    </source>
</evidence>
<dbReference type="GO" id="GO:0006811">
    <property type="term" value="P:monoatomic ion transport"/>
    <property type="evidence" value="ECO:0007669"/>
    <property type="project" value="UniProtKB-KW"/>
</dbReference>
<dbReference type="SUPFAM" id="SSF56935">
    <property type="entry name" value="Porins"/>
    <property type="match status" value="1"/>
</dbReference>
<dbReference type="InterPro" id="IPR037066">
    <property type="entry name" value="Plug_dom_sf"/>
</dbReference>
<dbReference type="InterPro" id="IPR000531">
    <property type="entry name" value="Beta-barrel_TonB"/>
</dbReference>
<evidence type="ECO:0000256" key="7">
    <source>
        <dbReference type="ARBA" id="ARBA00023077"/>
    </source>
</evidence>
<dbReference type="InterPro" id="IPR036942">
    <property type="entry name" value="Beta-barrel_TonB_sf"/>
</dbReference>
<dbReference type="RefSeq" id="WP_254290432.1">
    <property type="nucleotide sequence ID" value="NZ_JAMLDY010000027.1"/>
</dbReference>
<evidence type="ECO:0000259" key="13">
    <source>
        <dbReference type="Pfam" id="PF00593"/>
    </source>
</evidence>
<sequence length="643" mass="68826">MTARLPNASTRRRLATGALTLATLFAAPAYAQIAPAPDGEDEIVVTANRVAQPASEVGQAVTVVTRDEIDRRQTVSVADLLSTTPGVTVTRNGSLGGFTGVRLRGAEAEQTLVVIDGIRVNDPSSPGGGFDFANLLSASVERIEILRGPNSVPWGSQAIGGVVNVITETPTERLKARAGVEYGYADSLFAQGGVSGRSGAFSGALTGGYLRSDGISAAANGSERDGYRQYGASGRVGIEFTDGIGVDLRGYWADSKTQTDGYPAPNYILADDPGYSKAQELYGYAGAHANFGTFRNRIAFTIADIDRDTFARPGATASPFRGRSERYEYQGDFQPLEQVRIVGGVEHEDSRYRDASLRRSVGVTSVYGELIVKPVTALTLTGGVRNDDHDTFGNHTTFGADAALALGTGTTLRASYGEGFKAPTLYQLYSPYGNTRLDPETARNYDAGIEQAFLDGHAKIGATYFHRDTRNQISFRGCSRAEQATAGSICVSRPFGVYDNIQRTRAQGVEVMIGLRPVEALTVSANVSYIDSENRTPGTAFRTDLLRRPKETAAFVVDYRLPFGLGIGGTVQIVGDSFDSDSYGSRVRVDGYALASVRAELPLGERFSIYGRIDNVTDARYQTVAEYGTYGRAAYGGVRVKLN</sequence>
<evidence type="ECO:0000256" key="2">
    <source>
        <dbReference type="ARBA" id="ARBA00022448"/>
    </source>
</evidence>
<dbReference type="PROSITE" id="PS52016">
    <property type="entry name" value="TONB_DEPENDENT_REC_3"/>
    <property type="match status" value="1"/>
</dbReference>
<dbReference type="PANTHER" id="PTHR30069">
    <property type="entry name" value="TONB-DEPENDENT OUTER MEMBRANE RECEPTOR"/>
    <property type="match status" value="1"/>
</dbReference>
<evidence type="ECO:0000256" key="3">
    <source>
        <dbReference type="ARBA" id="ARBA00022452"/>
    </source>
</evidence>
<dbReference type="GO" id="GO:0015889">
    <property type="term" value="P:cobalamin transport"/>
    <property type="evidence" value="ECO:0007669"/>
    <property type="project" value="TreeGrafter"/>
</dbReference>
<protein>
    <submittedName>
        <fullName evidence="15">TonB-dependent receptor</fullName>
    </submittedName>
</protein>
<evidence type="ECO:0000256" key="6">
    <source>
        <dbReference type="ARBA" id="ARBA00023065"/>
    </source>
</evidence>
<evidence type="ECO:0000256" key="4">
    <source>
        <dbReference type="ARBA" id="ARBA00022692"/>
    </source>
</evidence>
<dbReference type="Proteomes" id="UP001139486">
    <property type="component" value="Unassembled WGS sequence"/>
</dbReference>
<name>A0A9X2HTU8_9SPHN</name>
<evidence type="ECO:0000256" key="10">
    <source>
        <dbReference type="PROSITE-ProRule" id="PRU01360"/>
    </source>
</evidence>
<dbReference type="Gene3D" id="2.170.130.10">
    <property type="entry name" value="TonB-dependent receptor, plug domain"/>
    <property type="match status" value="1"/>
</dbReference>
<comment type="subcellular location">
    <subcellularLocation>
        <location evidence="1 10">Cell outer membrane</location>
        <topology evidence="1 10">Multi-pass membrane protein</topology>
    </subcellularLocation>
</comment>
<keyword evidence="15" id="KW-0675">Receptor</keyword>